<keyword evidence="2" id="KW-1185">Reference proteome</keyword>
<dbReference type="Proteomes" id="UP000887577">
    <property type="component" value="Unplaced"/>
</dbReference>
<dbReference type="PANTHER" id="PTHR38040">
    <property type="entry name" value="UBIQUINONE BIOSYNTHESIS ACCESSORY FACTOR UBIK"/>
    <property type="match status" value="1"/>
</dbReference>
<name>A0A914Y3E0_9BILA</name>
<evidence type="ECO:0000313" key="2">
    <source>
        <dbReference type="Proteomes" id="UP000887577"/>
    </source>
</evidence>
<protein>
    <submittedName>
        <fullName evidence="3">Uncharacterized protein</fullName>
    </submittedName>
</protein>
<evidence type="ECO:0000313" key="3">
    <source>
        <dbReference type="WBParaSite" id="PSU_v2.g13288.t1"/>
    </source>
</evidence>
<feature type="region of interest" description="Disordered" evidence="1">
    <location>
        <begin position="124"/>
        <end position="146"/>
    </location>
</feature>
<accession>A0A914Y3E0</accession>
<reference evidence="3" key="1">
    <citation type="submission" date="2022-11" db="UniProtKB">
        <authorList>
            <consortium name="WormBaseParasite"/>
        </authorList>
    </citation>
    <scope>IDENTIFICATION</scope>
</reference>
<dbReference type="WBParaSite" id="PSU_v2.g13288.t1">
    <property type="protein sequence ID" value="PSU_v2.g13288.t1"/>
    <property type="gene ID" value="PSU_v2.g13288"/>
</dbReference>
<dbReference type="AlphaFoldDB" id="A0A914Y3E0"/>
<feature type="compositionally biased region" description="Polar residues" evidence="1">
    <location>
        <begin position="136"/>
        <end position="146"/>
    </location>
</feature>
<evidence type="ECO:0000256" key="1">
    <source>
        <dbReference type="SAM" id="MobiDB-lite"/>
    </source>
</evidence>
<dbReference type="Pfam" id="PF04380">
    <property type="entry name" value="BMFP"/>
    <property type="match status" value="1"/>
</dbReference>
<dbReference type="HAMAP" id="MF_02216">
    <property type="entry name" value="UbiK"/>
    <property type="match status" value="1"/>
</dbReference>
<dbReference type="PANTHER" id="PTHR38040:SF1">
    <property type="entry name" value="UBIQUINONE BIOSYNTHESIS ACCESSORY FACTOR UBIK"/>
    <property type="match status" value="1"/>
</dbReference>
<sequence>MPRQLAIKVAEKAGEAKDAVADAASRTGDAIKDGAAKADKAIQDKLGNGVDSSPSSRMAGRSEKNVSELIAKSPAADIERNVKAFMGQAFNRMDLVTREEFDTYKLMLERALARVAALETRLQALEGRQTPVPQDGDTSAQEGSQG</sequence>
<proteinExistence type="inferred from homology"/>
<dbReference type="InterPro" id="IPR007475">
    <property type="entry name" value="UbiK"/>
</dbReference>
<organism evidence="2 3">
    <name type="scientific">Panagrolaimus superbus</name>
    <dbReference type="NCBI Taxonomy" id="310955"/>
    <lineage>
        <taxon>Eukaryota</taxon>
        <taxon>Metazoa</taxon>
        <taxon>Ecdysozoa</taxon>
        <taxon>Nematoda</taxon>
        <taxon>Chromadorea</taxon>
        <taxon>Rhabditida</taxon>
        <taxon>Tylenchina</taxon>
        <taxon>Panagrolaimomorpha</taxon>
        <taxon>Panagrolaimoidea</taxon>
        <taxon>Panagrolaimidae</taxon>
        <taxon>Panagrolaimus</taxon>
    </lineage>
</organism>
<feature type="region of interest" description="Disordered" evidence="1">
    <location>
        <begin position="44"/>
        <end position="66"/>
    </location>
</feature>